<dbReference type="RefSeq" id="WP_317547368.1">
    <property type="nucleotide sequence ID" value="NZ_JAWLKE010000002.1"/>
</dbReference>
<dbReference type="EMBL" id="JAWLKE010000002">
    <property type="protein sequence ID" value="MDV6229714.1"/>
    <property type="molecule type" value="Genomic_DNA"/>
</dbReference>
<reference evidence="1 2" key="1">
    <citation type="submission" date="2023-10" db="EMBL/GenBank/DDBJ databases">
        <title>Development of a sustainable strategy for remediation of hydrocarbon-contaminated territories based on the waste exchange concept.</title>
        <authorList>
            <person name="Krivoruchko A."/>
        </authorList>
    </citation>
    <scope>NUCLEOTIDE SEQUENCE [LARGE SCALE GENOMIC DNA]</scope>
    <source>
        <strain evidence="1 2">IEGM 1322</strain>
    </source>
</reference>
<protein>
    <submittedName>
        <fullName evidence="1">Uncharacterized protein</fullName>
    </submittedName>
</protein>
<sequence length="275" mass="28647">MPSEQSSLSTATQSELFDAAFGGNPGRFLLPAATDPRESWFRSVALAGQGRYSAAGVELRRHRPRSAELRSLHASTTASWLRQVGEHERARRWDGIAVLLVGLGGPPRSTDSVEARSDALTGLAADALGIGRFGLADTLLARSAEQRQDPAGRGLWRPALRASWVAAELAMMRGDGPGAVRHAENARALANDADSLRHIVKTDLVSAAALSCIGETGRARESAVQVACAAEMAGLLPLRWAATMLCEGTGGVDAGMASSADLAAAIDRLGGSTVG</sequence>
<gene>
    <name evidence="1" type="ORF">R3P95_04080</name>
</gene>
<evidence type="ECO:0000313" key="2">
    <source>
        <dbReference type="Proteomes" id="UP001185899"/>
    </source>
</evidence>
<keyword evidence="2" id="KW-1185">Reference proteome</keyword>
<accession>A0ABU4AU12</accession>
<dbReference type="Proteomes" id="UP001185899">
    <property type="component" value="Unassembled WGS sequence"/>
</dbReference>
<name>A0ABU4AU12_9NOCA</name>
<proteinExistence type="predicted"/>
<organism evidence="1 2">
    <name type="scientific">Rhodococcus cercidiphylli</name>
    <dbReference type="NCBI Taxonomy" id="489916"/>
    <lineage>
        <taxon>Bacteria</taxon>
        <taxon>Bacillati</taxon>
        <taxon>Actinomycetota</taxon>
        <taxon>Actinomycetes</taxon>
        <taxon>Mycobacteriales</taxon>
        <taxon>Nocardiaceae</taxon>
        <taxon>Rhodococcus</taxon>
    </lineage>
</organism>
<comment type="caution">
    <text evidence="1">The sequence shown here is derived from an EMBL/GenBank/DDBJ whole genome shotgun (WGS) entry which is preliminary data.</text>
</comment>
<evidence type="ECO:0000313" key="1">
    <source>
        <dbReference type="EMBL" id="MDV6229714.1"/>
    </source>
</evidence>